<protein>
    <recommendedName>
        <fullName evidence="4">UBX domain-containing protein</fullName>
    </recommendedName>
</protein>
<dbReference type="AlphaFoldDB" id="A0A9P6WCI4"/>
<feature type="domain" description="UBX" evidence="4">
    <location>
        <begin position="487"/>
        <end position="518"/>
    </location>
</feature>
<dbReference type="GO" id="GO:0043130">
    <property type="term" value="F:ubiquitin binding"/>
    <property type="evidence" value="ECO:0007669"/>
    <property type="project" value="TreeGrafter"/>
</dbReference>
<sequence length="647" mass="74541">MPIINANGTQYHLSHEEEDKLNQFKNIADFPEDDLELIIKLLQNHSWNLEPALSRYFDDNWKETLTQINAGTNFVDSDTMDIPTAVATSSFDSSAAPVPGPRPDREVGTLRARHINMMDEWNSTTNLVPLLPLVKRLPIDYKEKFRIVGLNKQTNAAYGRSNNDCNPVLLILMVMPKFLWKVITILWSIITFNFFSNHNNDDQNSLMMRVPKLPTEETDSIDLDYIFSDSHTNQRTKQWLKGPHPQFNDILKDCEDNFKFLLVILVGAMPTTKSEKNSNDNNEEEQKDMETVTDSTDYDNISQTFLNKIFTNGKILDLLEKRKDNTVVYFGSVTELEPWLVARNLNVKYTPECLLIGNVLNGNGTLNGTMRLSVLAKLKLNSTKKFYNSLRVTLDKFDSELIVSRTEKEELRIAREIKQLQEQAYQDSLRKDRIKEENRKTIEQEKALQEKIKLQKEQQIKLQDTVNNLKWLKLCCDLIKDDTDSIVSGECATLQIRTSNGKRIVKKFKSDTTLHSVYCSVGCYLYLNQDSSDEKEWSDNIIHKIKELIEDSSVLCFKDKGIVEDELDQLQLKEIIESELEKWSDANESDIPLEFDFELVSPFPRFEIPRAEHTKIREVSQIWPNGSLLVEDIVESESESGSEGESI</sequence>
<dbReference type="Gene3D" id="3.10.20.90">
    <property type="entry name" value="Phosphatidylinositol 3-kinase Catalytic Subunit, Chain A, domain 1"/>
    <property type="match status" value="1"/>
</dbReference>
<keyword evidence="1" id="KW-0175">Coiled coil</keyword>
<evidence type="ECO:0000256" key="2">
    <source>
        <dbReference type="SAM" id="MobiDB-lite"/>
    </source>
</evidence>
<name>A0A9P6WCI4_MAUEX</name>
<evidence type="ECO:0000313" key="6">
    <source>
        <dbReference type="Proteomes" id="UP000750334"/>
    </source>
</evidence>
<dbReference type="PROSITE" id="PS50033">
    <property type="entry name" value="UBX"/>
    <property type="match status" value="1"/>
</dbReference>
<evidence type="ECO:0000256" key="3">
    <source>
        <dbReference type="SAM" id="Phobius"/>
    </source>
</evidence>
<dbReference type="GO" id="GO:0036503">
    <property type="term" value="P:ERAD pathway"/>
    <property type="evidence" value="ECO:0007669"/>
    <property type="project" value="TreeGrafter"/>
</dbReference>
<dbReference type="GO" id="GO:0005783">
    <property type="term" value="C:endoplasmic reticulum"/>
    <property type="evidence" value="ECO:0007669"/>
    <property type="project" value="TreeGrafter"/>
</dbReference>
<gene>
    <name evidence="5" type="ORF">C6P45_002585</name>
</gene>
<organism evidence="5 6">
    <name type="scientific">Maudiozyma exigua</name>
    <name type="common">Yeast</name>
    <name type="synonym">Kazachstania exigua</name>
    <dbReference type="NCBI Taxonomy" id="34358"/>
    <lineage>
        <taxon>Eukaryota</taxon>
        <taxon>Fungi</taxon>
        <taxon>Dikarya</taxon>
        <taxon>Ascomycota</taxon>
        <taxon>Saccharomycotina</taxon>
        <taxon>Saccharomycetes</taxon>
        <taxon>Saccharomycetales</taxon>
        <taxon>Saccharomycetaceae</taxon>
        <taxon>Maudiozyma</taxon>
    </lineage>
</organism>
<accession>A0A9P6WCI4</accession>
<dbReference type="PANTHER" id="PTHR23322">
    <property type="entry name" value="FAS-ASSOCIATED PROTEIN"/>
    <property type="match status" value="1"/>
</dbReference>
<reference evidence="5 6" key="1">
    <citation type="submission" date="2020-11" db="EMBL/GenBank/DDBJ databases">
        <title>Kefir isolates.</title>
        <authorList>
            <person name="Marcisauskas S."/>
            <person name="Kim Y."/>
            <person name="Blasche S."/>
        </authorList>
    </citation>
    <scope>NUCLEOTIDE SEQUENCE [LARGE SCALE GENOMIC DNA]</scope>
    <source>
        <strain evidence="5 6">OG2</strain>
    </source>
</reference>
<proteinExistence type="predicted"/>
<dbReference type="Proteomes" id="UP000750334">
    <property type="component" value="Unassembled WGS sequence"/>
</dbReference>
<dbReference type="InterPro" id="IPR001012">
    <property type="entry name" value="UBX_dom"/>
</dbReference>
<dbReference type="OrthoDB" id="1026733at2759"/>
<keyword evidence="3" id="KW-1133">Transmembrane helix</keyword>
<dbReference type="SMART" id="SM00166">
    <property type="entry name" value="UBX"/>
    <property type="match status" value="1"/>
</dbReference>
<dbReference type="InterPro" id="IPR029071">
    <property type="entry name" value="Ubiquitin-like_domsf"/>
</dbReference>
<dbReference type="SUPFAM" id="SSF54236">
    <property type="entry name" value="Ubiquitin-like"/>
    <property type="match status" value="1"/>
</dbReference>
<keyword evidence="3" id="KW-0812">Transmembrane</keyword>
<dbReference type="InterPro" id="IPR050730">
    <property type="entry name" value="UBX_domain-protein"/>
</dbReference>
<evidence type="ECO:0000256" key="1">
    <source>
        <dbReference type="SAM" id="Coils"/>
    </source>
</evidence>
<dbReference type="Pfam" id="PF00789">
    <property type="entry name" value="UBX"/>
    <property type="match status" value="1"/>
</dbReference>
<comment type="caution">
    <text evidence="5">The sequence shown here is derived from an EMBL/GenBank/DDBJ whole genome shotgun (WGS) entry which is preliminary data.</text>
</comment>
<evidence type="ECO:0000259" key="4">
    <source>
        <dbReference type="PROSITE" id="PS50033"/>
    </source>
</evidence>
<dbReference type="EMBL" id="PUHR01000025">
    <property type="protein sequence ID" value="KAG0670275.1"/>
    <property type="molecule type" value="Genomic_DNA"/>
</dbReference>
<feature type="region of interest" description="Disordered" evidence="2">
    <location>
        <begin position="273"/>
        <end position="293"/>
    </location>
</feature>
<dbReference type="PANTHER" id="PTHR23322:SF1">
    <property type="entry name" value="FAS-ASSOCIATED FACTOR 2"/>
    <property type="match status" value="1"/>
</dbReference>
<keyword evidence="3" id="KW-0472">Membrane</keyword>
<feature type="coiled-coil region" evidence="1">
    <location>
        <begin position="403"/>
        <end position="458"/>
    </location>
</feature>
<evidence type="ECO:0000313" key="5">
    <source>
        <dbReference type="EMBL" id="KAG0670275.1"/>
    </source>
</evidence>
<dbReference type="Pfam" id="PF14555">
    <property type="entry name" value="UBA_4"/>
    <property type="match status" value="1"/>
</dbReference>
<keyword evidence="6" id="KW-1185">Reference proteome</keyword>
<feature type="transmembrane region" description="Helical" evidence="3">
    <location>
        <begin position="178"/>
        <end position="195"/>
    </location>
</feature>
<dbReference type="Gene3D" id="1.10.8.10">
    <property type="entry name" value="DNA helicase RuvA subunit, C-terminal domain"/>
    <property type="match status" value="1"/>
</dbReference>